<dbReference type="Proteomes" id="UP000076580">
    <property type="component" value="Chromosome 01"/>
</dbReference>
<feature type="coiled-coil region" evidence="1">
    <location>
        <begin position="53"/>
        <end position="87"/>
    </location>
</feature>
<dbReference type="AlphaFoldDB" id="A0A151GQ46"/>
<evidence type="ECO:0000256" key="1">
    <source>
        <dbReference type="SAM" id="Coils"/>
    </source>
</evidence>
<gene>
    <name evidence="3" type="ORF">DCS_00367</name>
</gene>
<feature type="region of interest" description="Disordered" evidence="2">
    <location>
        <begin position="139"/>
        <end position="158"/>
    </location>
</feature>
<keyword evidence="1" id="KW-0175">Coiled coil</keyword>
<accession>A0A151GQ46</accession>
<organism evidence="3 4">
    <name type="scientific">Drechmeria coniospora</name>
    <name type="common">Nematophagous fungus</name>
    <name type="synonym">Meria coniospora</name>
    <dbReference type="NCBI Taxonomy" id="98403"/>
    <lineage>
        <taxon>Eukaryota</taxon>
        <taxon>Fungi</taxon>
        <taxon>Dikarya</taxon>
        <taxon>Ascomycota</taxon>
        <taxon>Pezizomycotina</taxon>
        <taxon>Sordariomycetes</taxon>
        <taxon>Hypocreomycetidae</taxon>
        <taxon>Hypocreales</taxon>
        <taxon>Ophiocordycipitaceae</taxon>
        <taxon>Drechmeria</taxon>
    </lineage>
</organism>
<dbReference type="InParanoid" id="A0A151GQ46"/>
<dbReference type="EMBL" id="LAYC01000001">
    <property type="protein sequence ID" value="KYK59237.1"/>
    <property type="molecule type" value="Genomic_DNA"/>
</dbReference>
<feature type="compositionally biased region" description="Polar residues" evidence="2">
    <location>
        <begin position="146"/>
        <end position="158"/>
    </location>
</feature>
<proteinExistence type="predicted"/>
<evidence type="ECO:0000313" key="4">
    <source>
        <dbReference type="Proteomes" id="UP000076580"/>
    </source>
</evidence>
<reference evidence="3 4" key="1">
    <citation type="journal article" date="2016" name="Sci. Rep.">
        <title>Insights into Adaptations to a Near-Obligate Nematode Endoparasitic Lifestyle from the Finished Genome of Drechmeria coniospora.</title>
        <authorList>
            <person name="Zhang L."/>
            <person name="Zhou Z."/>
            <person name="Guo Q."/>
            <person name="Fokkens L."/>
            <person name="Miskei M."/>
            <person name="Pocsi I."/>
            <person name="Zhang W."/>
            <person name="Chen M."/>
            <person name="Wang L."/>
            <person name="Sun Y."/>
            <person name="Donzelli B.G."/>
            <person name="Gibson D.M."/>
            <person name="Nelson D.R."/>
            <person name="Luo J.G."/>
            <person name="Rep M."/>
            <person name="Liu H."/>
            <person name="Yang S."/>
            <person name="Wang J."/>
            <person name="Krasnoff S.B."/>
            <person name="Xu Y."/>
            <person name="Molnar I."/>
            <person name="Lin M."/>
        </authorList>
    </citation>
    <scope>NUCLEOTIDE SEQUENCE [LARGE SCALE GENOMIC DNA]</scope>
    <source>
        <strain evidence="3 4">ARSEF 6962</strain>
    </source>
</reference>
<dbReference type="RefSeq" id="XP_040658589.1">
    <property type="nucleotide sequence ID" value="XM_040797706.1"/>
</dbReference>
<comment type="caution">
    <text evidence="3">The sequence shown here is derived from an EMBL/GenBank/DDBJ whole genome shotgun (WGS) entry which is preliminary data.</text>
</comment>
<evidence type="ECO:0000313" key="3">
    <source>
        <dbReference type="EMBL" id="KYK59237.1"/>
    </source>
</evidence>
<protein>
    <submittedName>
        <fullName evidence="3">Uncharacterized protein</fullName>
    </submittedName>
</protein>
<evidence type="ECO:0000256" key="2">
    <source>
        <dbReference type="SAM" id="MobiDB-lite"/>
    </source>
</evidence>
<sequence>MSSRVEKTKSGSSRKTLARRALAIFIEEFGFEMPSCSSCRVNRRTCLVAEGKNNRVIREKDRLARQYKQVEEALEEAMARLQCIRKQEIFAEMVARSVESMDELDAEERREVEAAVNALPTDTLSSIDWASLELPEEFILGPSPGDTAQTTAGGLSNS</sequence>
<name>A0A151GQ46_DRECN</name>
<keyword evidence="4" id="KW-1185">Reference proteome</keyword>
<dbReference type="GeneID" id="63713010"/>